<evidence type="ECO:0000256" key="1">
    <source>
        <dbReference type="SAM" id="Phobius"/>
    </source>
</evidence>
<keyword evidence="1" id="KW-1133">Transmembrane helix</keyword>
<dbReference type="AlphaFoldDB" id="A0A6J6IL83"/>
<keyword evidence="1" id="KW-0812">Transmembrane</keyword>
<organism evidence="3">
    <name type="scientific">freshwater metagenome</name>
    <dbReference type="NCBI Taxonomy" id="449393"/>
    <lineage>
        <taxon>unclassified sequences</taxon>
        <taxon>metagenomes</taxon>
        <taxon>ecological metagenomes</taxon>
    </lineage>
</organism>
<dbReference type="EMBL" id="CAEZVF010000139">
    <property type="protein sequence ID" value="CAB4625297.1"/>
    <property type="molecule type" value="Genomic_DNA"/>
</dbReference>
<name>A0A6J6IL83_9ZZZZ</name>
<reference evidence="3" key="1">
    <citation type="submission" date="2020-05" db="EMBL/GenBank/DDBJ databases">
        <authorList>
            <person name="Chiriac C."/>
            <person name="Salcher M."/>
            <person name="Ghai R."/>
            <person name="Kavagutti S V."/>
        </authorList>
    </citation>
    <scope>NUCLEOTIDE SEQUENCE</scope>
</reference>
<evidence type="ECO:0000313" key="2">
    <source>
        <dbReference type="EMBL" id="CAB4543535.1"/>
    </source>
</evidence>
<dbReference type="EMBL" id="CAEZSO010000092">
    <property type="protein sequence ID" value="CAB4543535.1"/>
    <property type="molecule type" value="Genomic_DNA"/>
</dbReference>
<evidence type="ECO:0000313" key="3">
    <source>
        <dbReference type="EMBL" id="CAB4625297.1"/>
    </source>
</evidence>
<gene>
    <name evidence="2" type="ORF">UFOPK1446_00541</name>
    <name evidence="3" type="ORF">UFOPK1939_00885</name>
</gene>
<feature type="transmembrane region" description="Helical" evidence="1">
    <location>
        <begin position="44"/>
        <end position="63"/>
    </location>
</feature>
<sequence length="96" mass="10297">MSQVSTTSPTQTKTRGNGIAFLCLVLGVITVALALGESFDIPASAHWAGVVLGALGFLISMYAQMTSTNTRERWILMPGWILSGTFAAVNFWFAIN</sequence>
<proteinExistence type="predicted"/>
<feature type="transmembrane region" description="Helical" evidence="1">
    <location>
        <begin position="75"/>
        <end position="95"/>
    </location>
</feature>
<accession>A0A6J6IL83</accession>
<protein>
    <submittedName>
        <fullName evidence="3">Unannotated protein</fullName>
    </submittedName>
</protein>
<keyword evidence="1" id="KW-0472">Membrane</keyword>